<dbReference type="GO" id="GO:0005886">
    <property type="term" value="C:plasma membrane"/>
    <property type="evidence" value="ECO:0007669"/>
    <property type="project" value="UniProtKB-SubCell"/>
</dbReference>
<evidence type="ECO:0000259" key="6">
    <source>
        <dbReference type="PROSITE" id="PS50850"/>
    </source>
</evidence>
<keyword evidence="2 5" id="KW-0812">Transmembrane</keyword>
<evidence type="ECO:0000313" key="7">
    <source>
        <dbReference type="EMBL" id="CAD47863.1"/>
    </source>
</evidence>
<dbReference type="SUPFAM" id="SSF103473">
    <property type="entry name" value="MFS general substrate transporter"/>
    <property type="match status" value="1"/>
</dbReference>
<feature type="transmembrane region" description="Helical" evidence="5">
    <location>
        <begin position="305"/>
        <end position="323"/>
    </location>
</feature>
<name>Q8GAP1_PAENI</name>
<feature type="transmembrane region" description="Helical" evidence="5">
    <location>
        <begin position="95"/>
        <end position="112"/>
    </location>
</feature>
<dbReference type="Pfam" id="PF07690">
    <property type="entry name" value="MFS_1"/>
    <property type="match status" value="1"/>
</dbReference>
<evidence type="ECO:0000256" key="3">
    <source>
        <dbReference type="ARBA" id="ARBA00022989"/>
    </source>
</evidence>
<dbReference type="InterPro" id="IPR036259">
    <property type="entry name" value="MFS_trans_sf"/>
</dbReference>
<feature type="transmembrane region" description="Helical" evidence="5">
    <location>
        <begin position="65"/>
        <end position="83"/>
    </location>
</feature>
<feature type="transmembrane region" description="Helical" evidence="5">
    <location>
        <begin position="398"/>
        <end position="418"/>
    </location>
</feature>
<keyword evidence="4 5" id="KW-0472">Membrane</keyword>
<dbReference type="EMBL" id="AJ507836">
    <property type="protein sequence ID" value="CAD47863.1"/>
    <property type="molecule type" value="Genomic_DNA"/>
</dbReference>
<reference evidence="7" key="2">
    <citation type="submission" date="2013-12" db="EMBL/GenBank/DDBJ databases">
        <authorList>
            <person name="Mihasan M."/>
            <person name="Brandsch R."/>
        </authorList>
    </citation>
    <scope>NUCLEOTIDE SEQUENCE</scope>
    <source>
        <strain evidence="7">ATCC 49919</strain>
        <plasmid evidence="7">pAO1</plasmid>
    </source>
</reference>
<feature type="transmembrane region" description="Helical" evidence="5">
    <location>
        <begin position="279"/>
        <end position="298"/>
    </location>
</feature>
<reference evidence="7" key="1">
    <citation type="journal article" date="2003" name="J. Bacteriol.">
        <title>Sequence of the 165-kilobase catabolic plasmid pAO1 from Arthrobacter nicotinovorans and identification of a pAO1-dependent nicotine uptake system.</title>
        <authorList>
            <person name="Igloi G.L."/>
            <person name="Brandsch R."/>
        </authorList>
    </citation>
    <scope>NUCLEOTIDE SEQUENCE [LARGE SCALE GENOMIC DNA]</scope>
    <source>
        <strain evidence="7">ATCC 49919</strain>
        <plasmid evidence="7">pAO1</plasmid>
    </source>
</reference>
<dbReference type="PANTHER" id="PTHR23508:SF10">
    <property type="entry name" value="CARBOXYLIC ACID TRANSPORTER PROTEIN HOMOLOG"/>
    <property type="match status" value="1"/>
</dbReference>
<gene>
    <name evidence="7" type="primary">OB0494</name>
</gene>
<feature type="transmembrane region" description="Helical" evidence="5">
    <location>
        <begin position="185"/>
        <end position="204"/>
    </location>
</feature>
<feature type="transmembrane region" description="Helical" evidence="5">
    <location>
        <begin position="153"/>
        <end position="173"/>
    </location>
</feature>
<evidence type="ECO:0000256" key="4">
    <source>
        <dbReference type="ARBA" id="ARBA00023136"/>
    </source>
</evidence>
<evidence type="ECO:0000256" key="2">
    <source>
        <dbReference type="ARBA" id="ARBA00022692"/>
    </source>
</evidence>
<feature type="transmembrane region" description="Helical" evidence="5">
    <location>
        <begin position="243"/>
        <end position="267"/>
    </location>
</feature>
<feature type="transmembrane region" description="Helical" evidence="5">
    <location>
        <begin position="29"/>
        <end position="53"/>
    </location>
</feature>
<dbReference type="InterPro" id="IPR020846">
    <property type="entry name" value="MFS_dom"/>
</dbReference>
<dbReference type="Gene3D" id="1.20.1250.20">
    <property type="entry name" value="MFS general substrate transporter like domains"/>
    <property type="match status" value="1"/>
</dbReference>
<dbReference type="GO" id="GO:0046943">
    <property type="term" value="F:carboxylic acid transmembrane transporter activity"/>
    <property type="evidence" value="ECO:0007669"/>
    <property type="project" value="TreeGrafter"/>
</dbReference>
<keyword evidence="3 5" id="KW-1133">Transmembrane helix</keyword>
<dbReference type="PANTHER" id="PTHR23508">
    <property type="entry name" value="CARBOXYLIC ACID TRANSPORTER PROTEIN HOMOLOG"/>
    <property type="match status" value="1"/>
</dbReference>
<evidence type="ECO:0000256" key="1">
    <source>
        <dbReference type="ARBA" id="ARBA00004651"/>
    </source>
</evidence>
<feature type="transmembrane region" description="Helical" evidence="5">
    <location>
        <begin position="369"/>
        <end position="392"/>
    </location>
</feature>
<geneLocation type="plasmid" evidence="7">
    <name>pAO1</name>
</geneLocation>
<comment type="subcellular location">
    <subcellularLocation>
        <location evidence="1">Cell membrane</location>
        <topology evidence="1">Multi-pass membrane protein</topology>
    </subcellularLocation>
</comment>
<feature type="transmembrane region" description="Helical" evidence="5">
    <location>
        <begin position="118"/>
        <end position="141"/>
    </location>
</feature>
<evidence type="ECO:0000256" key="5">
    <source>
        <dbReference type="SAM" id="Phobius"/>
    </source>
</evidence>
<feature type="domain" description="Major facilitator superfamily (MFS) profile" evidence="6">
    <location>
        <begin position="29"/>
        <end position="422"/>
    </location>
</feature>
<sequence>MSTSQIPETGGSPAGAAAPVSAYKHPWRVAVIAGLASYVDGAALTVNGIALVIYQQTIGLTADQVGLLTAMVTVGLAIGALVGGRLGDLYGRRKVFIATMAVIMLGSLAPTFSTDFTVLLAGITLLGLGVGADLPVSLATIAEAATEKSRGKMLVFTQVMWIAASLTIVLLTTATGGMGRMSGQILYGLIVVVALIGLTLRLTVPESPLWLQSREERRHGVHTVRADKARIRDLLQPPFRRPFIVLSVFYALVLSASTVLGSFSTYVAVNVAGLAITEVIPYTVLLFPLAFIALFLYMKYVDTHFRIPLFLIGGAVTIAGLMFPVFFGFTLVTILGALMIGSIGQTSCGEPIARVWGNEAFPTMLRSTAQGFVFTFGRLMAAATAAITPAVIAFSPSLIYIASAVAALLGVVIGWIGFRGGRIANEFQHEQETDPEFASASPAA</sequence>
<organism evidence="7">
    <name type="scientific">Paenarthrobacter nicotinovorans</name>
    <name type="common">Arthrobacter nicotinovorans</name>
    <dbReference type="NCBI Taxonomy" id="29320"/>
    <lineage>
        <taxon>Bacteria</taxon>
        <taxon>Bacillati</taxon>
        <taxon>Actinomycetota</taxon>
        <taxon>Actinomycetes</taxon>
        <taxon>Micrococcales</taxon>
        <taxon>Micrococcaceae</taxon>
        <taxon>Paenarthrobacter</taxon>
    </lineage>
</organism>
<dbReference type="InterPro" id="IPR011701">
    <property type="entry name" value="MFS"/>
</dbReference>
<dbReference type="AlphaFoldDB" id="Q8GAP1"/>
<proteinExistence type="predicted"/>
<accession>Q8GAP1</accession>
<keyword evidence="7" id="KW-0614">Plasmid</keyword>
<protein>
    <submittedName>
        <fullName evidence="7">Putative inositol transport protein</fullName>
    </submittedName>
</protein>
<dbReference type="PROSITE" id="PS50850">
    <property type="entry name" value="MFS"/>
    <property type="match status" value="1"/>
</dbReference>